<name>A0ABV7RE99_9NEIS</name>
<comment type="similarity">
    <text evidence="6">Belongs to the methyl-accepting chemotaxis (MCP) protein family.</text>
</comment>
<keyword evidence="12" id="KW-1185">Reference proteome</keyword>
<keyword evidence="4 8" id="KW-0472">Membrane</keyword>
<organism evidence="11 12">
    <name type="scientific">Vogesella facilis</name>
    <dbReference type="NCBI Taxonomy" id="1655232"/>
    <lineage>
        <taxon>Bacteria</taxon>
        <taxon>Pseudomonadati</taxon>
        <taxon>Pseudomonadota</taxon>
        <taxon>Betaproteobacteria</taxon>
        <taxon>Neisseriales</taxon>
        <taxon>Chromobacteriaceae</taxon>
        <taxon>Vogesella</taxon>
    </lineage>
</organism>
<dbReference type="Pfam" id="PF00015">
    <property type="entry name" value="MCPsignal"/>
    <property type="match status" value="1"/>
</dbReference>
<evidence type="ECO:0000256" key="8">
    <source>
        <dbReference type="SAM" id="Phobius"/>
    </source>
</evidence>
<reference evidence="12" key="1">
    <citation type="journal article" date="2019" name="Int. J. Syst. Evol. Microbiol.">
        <title>The Global Catalogue of Microorganisms (GCM) 10K type strain sequencing project: providing services to taxonomists for standard genome sequencing and annotation.</title>
        <authorList>
            <consortium name="The Broad Institute Genomics Platform"/>
            <consortium name="The Broad Institute Genome Sequencing Center for Infectious Disease"/>
            <person name="Wu L."/>
            <person name="Ma J."/>
        </authorList>
    </citation>
    <scope>NUCLEOTIDE SEQUENCE [LARGE SCALE GENOMIC DNA]</scope>
    <source>
        <strain evidence="12">KCTC 42742</strain>
    </source>
</reference>
<dbReference type="Pfam" id="PF00672">
    <property type="entry name" value="HAMP"/>
    <property type="match status" value="1"/>
</dbReference>
<comment type="subcellular location">
    <subcellularLocation>
        <location evidence="1">Membrane</location>
        <topology evidence="1">Multi-pass membrane protein</topology>
    </subcellularLocation>
</comment>
<dbReference type="SMART" id="SM00304">
    <property type="entry name" value="HAMP"/>
    <property type="match status" value="2"/>
</dbReference>
<comment type="caution">
    <text evidence="11">The sequence shown here is derived from an EMBL/GenBank/DDBJ whole genome shotgun (WGS) entry which is preliminary data.</text>
</comment>
<evidence type="ECO:0000313" key="12">
    <source>
        <dbReference type="Proteomes" id="UP001595741"/>
    </source>
</evidence>
<dbReference type="InterPro" id="IPR003660">
    <property type="entry name" value="HAMP_dom"/>
</dbReference>
<proteinExistence type="inferred from homology"/>
<dbReference type="SMART" id="SM00283">
    <property type="entry name" value="MA"/>
    <property type="match status" value="1"/>
</dbReference>
<evidence type="ECO:0000256" key="2">
    <source>
        <dbReference type="ARBA" id="ARBA00022692"/>
    </source>
</evidence>
<evidence type="ECO:0000259" key="9">
    <source>
        <dbReference type="PROSITE" id="PS50111"/>
    </source>
</evidence>
<dbReference type="Gene3D" id="6.10.340.10">
    <property type="match status" value="1"/>
</dbReference>
<dbReference type="RefSeq" id="WP_386091474.1">
    <property type="nucleotide sequence ID" value="NZ_JBHRXN010000030.1"/>
</dbReference>
<feature type="transmembrane region" description="Helical" evidence="8">
    <location>
        <begin position="195"/>
        <end position="217"/>
    </location>
</feature>
<sequence length="544" mass="58608">MSWLYRLSIRTKLVCLFLALNLLTVAAFSVHTYLRSSEQALAVIDTRLNAAARAIPALLDERFLASMFTAGSVPRQQMLDNARKLDGYARQFGVKYLYLLGQQDGKVVYLADGAGEEELRADKFGHHLQPYEASAGLQAAFADRNAHYDEYSDDYGTFRSIFLPTTVNGQVVVLAADVPLAEAQASKLAALRDTLLIGVALLLLGTVVAWLLANWLARSIARIASHIEHQANAHDLSSTLHPHGADEIANMARSFNQLCRTFSGTLGEVADNARHTFHSAENVRQSALQLQGAAGKSSQLLEGSRQRASHIQQLSQHSGQLLGEVAGQLSQVGGELGQSRESVNSMAQGMGEHVAANRQLAQRFEALSLDVRNITGILQRIAGISEQTNLLALNAAIEAARAGEAGRGFAVVADEVRKLAGQTQQTLAETDSFVDKLLATIADTADIIGQHADEAERLSGASSGARSALETVRQLLDTLQQHFGQVLAAGDTIRDNIAGMQGDIGAIGSEIHRQRDEADSLTAEAIGLEDSSRLMNQTLTRFKL</sequence>
<dbReference type="PANTHER" id="PTHR32089:SF119">
    <property type="entry name" value="METHYL-ACCEPTING CHEMOTAXIS PROTEIN CTPL"/>
    <property type="match status" value="1"/>
</dbReference>
<evidence type="ECO:0000256" key="3">
    <source>
        <dbReference type="ARBA" id="ARBA00022989"/>
    </source>
</evidence>
<dbReference type="EMBL" id="JBHRXN010000030">
    <property type="protein sequence ID" value="MFC3532599.1"/>
    <property type="molecule type" value="Genomic_DNA"/>
</dbReference>
<dbReference type="InterPro" id="IPR004090">
    <property type="entry name" value="Chemotax_Me-accpt_rcpt"/>
</dbReference>
<dbReference type="InterPro" id="IPR004089">
    <property type="entry name" value="MCPsignal_dom"/>
</dbReference>
<dbReference type="Gene3D" id="1.10.287.950">
    <property type="entry name" value="Methyl-accepting chemotaxis protein"/>
    <property type="match status" value="1"/>
</dbReference>
<dbReference type="PANTHER" id="PTHR32089">
    <property type="entry name" value="METHYL-ACCEPTING CHEMOTAXIS PROTEIN MCPB"/>
    <property type="match status" value="1"/>
</dbReference>
<feature type="domain" description="HAMP" evidence="10">
    <location>
        <begin position="214"/>
        <end position="267"/>
    </location>
</feature>
<protein>
    <submittedName>
        <fullName evidence="11">Methyl-accepting chemotaxis protein</fullName>
    </submittedName>
</protein>
<evidence type="ECO:0000259" key="10">
    <source>
        <dbReference type="PROSITE" id="PS50885"/>
    </source>
</evidence>
<dbReference type="PROSITE" id="PS50111">
    <property type="entry name" value="CHEMOTAXIS_TRANSDUC_2"/>
    <property type="match status" value="1"/>
</dbReference>
<evidence type="ECO:0000256" key="5">
    <source>
        <dbReference type="ARBA" id="ARBA00023224"/>
    </source>
</evidence>
<evidence type="ECO:0000313" key="11">
    <source>
        <dbReference type="EMBL" id="MFC3532599.1"/>
    </source>
</evidence>
<evidence type="ECO:0000256" key="1">
    <source>
        <dbReference type="ARBA" id="ARBA00004141"/>
    </source>
</evidence>
<evidence type="ECO:0000256" key="6">
    <source>
        <dbReference type="ARBA" id="ARBA00029447"/>
    </source>
</evidence>
<dbReference type="PRINTS" id="PR00260">
    <property type="entry name" value="CHEMTRNSDUCR"/>
</dbReference>
<keyword evidence="5 7" id="KW-0807">Transducer</keyword>
<accession>A0ABV7RE99</accession>
<keyword evidence="3 8" id="KW-1133">Transmembrane helix</keyword>
<evidence type="ECO:0000256" key="7">
    <source>
        <dbReference type="PROSITE-ProRule" id="PRU00284"/>
    </source>
</evidence>
<feature type="domain" description="Methyl-accepting transducer" evidence="9">
    <location>
        <begin position="272"/>
        <end position="512"/>
    </location>
</feature>
<dbReference type="SUPFAM" id="SSF58104">
    <property type="entry name" value="Methyl-accepting chemotaxis protein (MCP) signaling domain"/>
    <property type="match status" value="1"/>
</dbReference>
<gene>
    <name evidence="11" type="ORF">ACFOLG_10440</name>
</gene>
<dbReference type="PROSITE" id="PS50885">
    <property type="entry name" value="HAMP"/>
    <property type="match status" value="1"/>
</dbReference>
<evidence type="ECO:0000256" key="4">
    <source>
        <dbReference type="ARBA" id="ARBA00023136"/>
    </source>
</evidence>
<dbReference type="CDD" id="cd06225">
    <property type="entry name" value="HAMP"/>
    <property type="match status" value="1"/>
</dbReference>
<dbReference type="Proteomes" id="UP001595741">
    <property type="component" value="Unassembled WGS sequence"/>
</dbReference>
<keyword evidence="2 8" id="KW-0812">Transmembrane</keyword>